<evidence type="ECO:0000313" key="2">
    <source>
        <dbReference type="Proteomes" id="UP000054988"/>
    </source>
</evidence>
<dbReference type="Proteomes" id="UP000054988">
    <property type="component" value="Unassembled WGS sequence"/>
</dbReference>
<comment type="caution">
    <text evidence="1">The sequence shown here is derived from an EMBL/GenBank/DDBJ whole genome shotgun (WGS) entry which is preliminary data.</text>
</comment>
<evidence type="ECO:0000313" key="1">
    <source>
        <dbReference type="EMBL" id="KTB38008.1"/>
    </source>
</evidence>
<protein>
    <submittedName>
        <fullName evidence="1">Uncharacterized protein</fullName>
    </submittedName>
</protein>
<proteinExistence type="predicted"/>
<name>A0A0W0FP22_MONRR</name>
<dbReference type="AlphaFoldDB" id="A0A0W0FP22"/>
<organism evidence="1 2">
    <name type="scientific">Moniliophthora roreri</name>
    <name type="common">Frosty pod rot fungus</name>
    <name type="synonym">Monilia roreri</name>
    <dbReference type="NCBI Taxonomy" id="221103"/>
    <lineage>
        <taxon>Eukaryota</taxon>
        <taxon>Fungi</taxon>
        <taxon>Dikarya</taxon>
        <taxon>Basidiomycota</taxon>
        <taxon>Agaricomycotina</taxon>
        <taxon>Agaricomycetes</taxon>
        <taxon>Agaricomycetidae</taxon>
        <taxon>Agaricales</taxon>
        <taxon>Marasmiineae</taxon>
        <taxon>Marasmiaceae</taxon>
        <taxon>Moniliophthora</taxon>
    </lineage>
</organism>
<gene>
    <name evidence="1" type="ORF">WG66_9417</name>
</gene>
<sequence>MSVPSGYLNVDTCRKKGRAIELVLGKLRALVGYAAKSEDWTMLGPDRTQFADIVVGLTHLTIKSCIGEERGFGHRDGMTGSDQQIYEYYTARSHQTKRKTRTSAVVYRRF</sequence>
<reference evidence="1 2" key="1">
    <citation type="submission" date="2015-12" db="EMBL/GenBank/DDBJ databases">
        <title>Draft genome sequence of Moniliophthora roreri, the causal agent of frosty pod rot of cacao.</title>
        <authorList>
            <person name="Aime M.C."/>
            <person name="Diaz-Valderrama J.R."/>
            <person name="Kijpornyongpan T."/>
            <person name="Phillips-Mora W."/>
        </authorList>
    </citation>
    <scope>NUCLEOTIDE SEQUENCE [LARGE SCALE GENOMIC DNA]</scope>
    <source>
        <strain evidence="1 2">MCA 2952</strain>
    </source>
</reference>
<dbReference type="EMBL" id="LATX01001790">
    <property type="protein sequence ID" value="KTB38008.1"/>
    <property type="molecule type" value="Genomic_DNA"/>
</dbReference>
<accession>A0A0W0FP22</accession>